<keyword evidence="6" id="KW-1185">Reference proteome</keyword>
<dbReference type="SUPFAM" id="SSF53822">
    <property type="entry name" value="Periplasmic binding protein-like I"/>
    <property type="match status" value="1"/>
</dbReference>
<dbReference type="InterPro" id="IPR010982">
    <property type="entry name" value="Lambda_DNA-bd_dom_sf"/>
</dbReference>
<dbReference type="Pfam" id="PF00532">
    <property type="entry name" value="Peripla_BP_1"/>
    <property type="match status" value="1"/>
</dbReference>
<evidence type="ECO:0000256" key="1">
    <source>
        <dbReference type="ARBA" id="ARBA00023015"/>
    </source>
</evidence>
<evidence type="ECO:0000259" key="4">
    <source>
        <dbReference type="PROSITE" id="PS50932"/>
    </source>
</evidence>
<protein>
    <submittedName>
        <fullName evidence="5">Transcriptional regulator, LacI family</fullName>
    </submittedName>
</protein>
<dbReference type="EMBL" id="CP002305">
    <property type="protein sequence ID" value="ADQ17949.1"/>
    <property type="molecule type" value="Genomic_DNA"/>
</dbReference>
<dbReference type="Proteomes" id="UP000007435">
    <property type="component" value="Chromosome"/>
</dbReference>
<evidence type="ECO:0000313" key="5">
    <source>
        <dbReference type="EMBL" id="ADQ17949.1"/>
    </source>
</evidence>
<dbReference type="eggNOG" id="COG1609">
    <property type="taxonomic scope" value="Bacteria"/>
</dbReference>
<dbReference type="InterPro" id="IPR000843">
    <property type="entry name" value="HTH_LacI"/>
</dbReference>
<gene>
    <name evidence="5" type="ordered locus">Lbys_2272</name>
</gene>
<dbReference type="OrthoDB" id="833520at2"/>
<dbReference type="KEGG" id="lby:Lbys_2272"/>
<dbReference type="PANTHER" id="PTHR30146">
    <property type="entry name" value="LACI-RELATED TRANSCRIPTIONAL REPRESSOR"/>
    <property type="match status" value="1"/>
</dbReference>
<keyword evidence="1" id="KW-0805">Transcription regulation</keyword>
<dbReference type="GO" id="GO:0000976">
    <property type="term" value="F:transcription cis-regulatory region binding"/>
    <property type="evidence" value="ECO:0007669"/>
    <property type="project" value="TreeGrafter"/>
</dbReference>
<dbReference type="STRING" id="649349.Lbys_2272"/>
<proteinExistence type="predicted"/>
<organism evidence="5 6">
    <name type="scientific">Leadbetterella byssophila (strain DSM 17132 / JCM 16389 / KACC 11308 / NBRC 106382 / 4M15)</name>
    <dbReference type="NCBI Taxonomy" id="649349"/>
    <lineage>
        <taxon>Bacteria</taxon>
        <taxon>Pseudomonadati</taxon>
        <taxon>Bacteroidota</taxon>
        <taxon>Cytophagia</taxon>
        <taxon>Cytophagales</taxon>
        <taxon>Leadbetterellaceae</taxon>
        <taxon>Leadbetterella</taxon>
    </lineage>
</organism>
<evidence type="ECO:0000313" key="6">
    <source>
        <dbReference type="Proteomes" id="UP000007435"/>
    </source>
</evidence>
<accession>E4RVQ0</accession>
<dbReference type="PANTHER" id="PTHR30146:SF109">
    <property type="entry name" value="HTH-TYPE TRANSCRIPTIONAL REGULATOR GALS"/>
    <property type="match status" value="1"/>
</dbReference>
<dbReference type="Pfam" id="PF00356">
    <property type="entry name" value="LacI"/>
    <property type="match status" value="1"/>
</dbReference>
<dbReference type="Gene3D" id="1.10.260.40">
    <property type="entry name" value="lambda repressor-like DNA-binding domains"/>
    <property type="match status" value="1"/>
</dbReference>
<dbReference type="GO" id="GO:0003700">
    <property type="term" value="F:DNA-binding transcription factor activity"/>
    <property type="evidence" value="ECO:0007669"/>
    <property type="project" value="TreeGrafter"/>
</dbReference>
<keyword evidence="2" id="KW-0238">DNA-binding</keyword>
<dbReference type="CDD" id="cd06267">
    <property type="entry name" value="PBP1_LacI_sugar_binding-like"/>
    <property type="match status" value="1"/>
</dbReference>
<dbReference type="SMART" id="SM00354">
    <property type="entry name" value="HTH_LACI"/>
    <property type="match status" value="1"/>
</dbReference>
<dbReference type="RefSeq" id="WP_013408990.1">
    <property type="nucleotide sequence ID" value="NC_014655.1"/>
</dbReference>
<dbReference type="AlphaFoldDB" id="E4RVQ0"/>
<name>E4RVQ0_LEAB4</name>
<feature type="domain" description="HTH lacI-type" evidence="4">
    <location>
        <begin position="5"/>
        <end position="59"/>
    </location>
</feature>
<dbReference type="SUPFAM" id="SSF47413">
    <property type="entry name" value="lambda repressor-like DNA-binding domains"/>
    <property type="match status" value="1"/>
</dbReference>
<evidence type="ECO:0000256" key="3">
    <source>
        <dbReference type="ARBA" id="ARBA00023163"/>
    </source>
</evidence>
<reference key="1">
    <citation type="submission" date="2010-11" db="EMBL/GenBank/DDBJ databases">
        <title>The complete genome of Leadbetterella byssophila DSM 17132.</title>
        <authorList>
            <consortium name="US DOE Joint Genome Institute (JGI-PGF)"/>
            <person name="Lucas S."/>
            <person name="Copeland A."/>
            <person name="Lapidus A."/>
            <person name="Glavina del Rio T."/>
            <person name="Dalin E."/>
            <person name="Tice H."/>
            <person name="Bruce D."/>
            <person name="Goodwin L."/>
            <person name="Pitluck S."/>
            <person name="Kyrpides N."/>
            <person name="Mavromatis K."/>
            <person name="Ivanova N."/>
            <person name="Teshima H."/>
            <person name="Brettin T."/>
            <person name="Detter J.C."/>
            <person name="Han C."/>
            <person name="Tapia R."/>
            <person name="Land M."/>
            <person name="Hauser L."/>
            <person name="Markowitz V."/>
            <person name="Cheng J.-F."/>
            <person name="Hugenholtz P."/>
            <person name="Woyke T."/>
            <person name="Wu D."/>
            <person name="Tindall B."/>
            <person name="Pomrenke H.G."/>
            <person name="Brambilla E."/>
            <person name="Klenk H.-P."/>
            <person name="Eisen J.A."/>
        </authorList>
    </citation>
    <scope>NUCLEOTIDE SEQUENCE [LARGE SCALE GENOMIC DNA]</scope>
    <source>
        <strain>DSM 17132</strain>
    </source>
</reference>
<dbReference type="InterPro" id="IPR001761">
    <property type="entry name" value="Peripla_BP/Lac1_sug-bd_dom"/>
</dbReference>
<dbReference type="Gene3D" id="3.40.50.2300">
    <property type="match status" value="2"/>
</dbReference>
<dbReference type="PROSITE" id="PS50932">
    <property type="entry name" value="HTH_LACI_2"/>
    <property type="match status" value="1"/>
</dbReference>
<dbReference type="InterPro" id="IPR028082">
    <property type="entry name" value="Peripla_BP_I"/>
</dbReference>
<evidence type="ECO:0000256" key="2">
    <source>
        <dbReference type="ARBA" id="ARBA00023125"/>
    </source>
</evidence>
<sequence>MAENVTIKTIASLLGISHSTVSRALQNNPRIGLRTRERVQEMAKNLKYVSNSGAQLLKNVTTHSVGIVVPNLHEEYFSMMISGIEDVLGQMGYQAIICQSRDDMQREKKAVEHFLRARVEGLLVSLSATTNQYDHFQNLGSYGIPIVFCDRTPKGFPSFRVRSVVETGMKSGLEYLFQKGIRKIALLNGPSYLLSADERLNTYLQGMLELKLETSPKYIRTTDLSKEDTSHQMRELLALENIPEAIIAFNDYVALDAIKVCREAGYNIPFLSFGNLPITNYMEHGPIASVEQFPYEIGQKAAELLRNVLNTKDLEYKEEVVHSVLKIRE</sequence>
<keyword evidence="3" id="KW-0804">Transcription</keyword>
<dbReference type="HOGENOM" id="CLU_037628_6_1_10"/>
<dbReference type="CDD" id="cd01392">
    <property type="entry name" value="HTH_LacI"/>
    <property type="match status" value="1"/>
</dbReference>
<reference evidence="5 6" key="2">
    <citation type="journal article" date="2011" name="Stand. Genomic Sci.">
        <title>Complete genome sequence of Leadbetterella byssophila type strain (4M15).</title>
        <authorList>
            <person name="Abt B."/>
            <person name="Teshima H."/>
            <person name="Lucas S."/>
            <person name="Lapidus A."/>
            <person name="Del Rio T.G."/>
            <person name="Nolan M."/>
            <person name="Tice H."/>
            <person name="Cheng J.F."/>
            <person name="Pitluck S."/>
            <person name="Liolios K."/>
            <person name="Pagani I."/>
            <person name="Ivanova N."/>
            <person name="Mavromatis K."/>
            <person name="Pati A."/>
            <person name="Tapia R."/>
            <person name="Han C."/>
            <person name="Goodwin L."/>
            <person name="Chen A."/>
            <person name="Palaniappan K."/>
            <person name="Land M."/>
            <person name="Hauser L."/>
            <person name="Chang Y.J."/>
            <person name="Jeffries C.D."/>
            <person name="Rohde M."/>
            <person name="Goker M."/>
            <person name="Tindall B.J."/>
            <person name="Detter J.C."/>
            <person name="Woyke T."/>
            <person name="Bristow J."/>
            <person name="Eisen J.A."/>
            <person name="Markowitz V."/>
            <person name="Hugenholtz P."/>
            <person name="Klenk H.P."/>
            <person name="Kyrpides N.C."/>
        </authorList>
    </citation>
    <scope>NUCLEOTIDE SEQUENCE [LARGE SCALE GENOMIC DNA]</scope>
    <source>
        <strain evidence="6">DSM 17132 / JCM 16389 / KACC 11308 / NBRC 106382 / 4M15</strain>
    </source>
</reference>